<dbReference type="EMBL" id="CP036426">
    <property type="protein sequence ID" value="QDV37714.1"/>
    <property type="molecule type" value="Genomic_DNA"/>
</dbReference>
<dbReference type="PANTHER" id="PTHR36839:SF1">
    <property type="entry name" value="METALLO-BETA-LACTAMASE FAMILY PROTEIN (AFU_ORTHOLOGUE AFUA_5G12770)"/>
    <property type="match status" value="1"/>
</dbReference>
<accession>A0A518HA35</accession>
<dbReference type="InterPro" id="IPR036866">
    <property type="entry name" value="RibonucZ/Hydroxyglut_hydro"/>
</dbReference>
<dbReference type="PANTHER" id="PTHR36839">
    <property type="entry name" value="METALLO-BETA-LACTAMASE FAMILY PROTEIN (AFU_ORTHOLOGUE AFUA_5G12770)"/>
    <property type="match status" value="1"/>
</dbReference>
<reference evidence="2 3" key="1">
    <citation type="submission" date="2019-02" db="EMBL/GenBank/DDBJ databases">
        <title>Deep-cultivation of Planctomycetes and their phenomic and genomic characterization uncovers novel biology.</title>
        <authorList>
            <person name="Wiegand S."/>
            <person name="Jogler M."/>
            <person name="Boedeker C."/>
            <person name="Pinto D."/>
            <person name="Vollmers J."/>
            <person name="Rivas-Marin E."/>
            <person name="Kohn T."/>
            <person name="Peeters S.H."/>
            <person name="Heuer A."/>
            <person name="Rast P."/>
            <person name="Oberbeckmann S."/>
            <person name="Bunk B."/>
            <person name="Jeske O."/>
            <person name="Meyerdierks A."/>
            <person name="Storesund J.E."/>
            <person name="Kallscheuer N."/>
            <person name="Luecker S."/>
            <person name="Lage O.M."/>
            <person name="Pohl T."/>
            <person name="Merkel B.J."/>
            <person name="Hornburger P."/>
            <person name="Mueller R.-W."/>
            <person name="Bruemmer F."/>
            <person name="Labrenz M."/>
            <person name="Spormann A.M."/>
            <person name="Op den Camp H."/>
            <person name="Overmann J."/>
            <person name="Amann R."/>
            <person name="Jetten M.S.M."/>
            <person name="Mascher T."/>
            <person name="Medema M.H."/>
            <person name="Devos D.P."/>
            <person name="Kaster A.-K."/>
            <person name="Ovreas L."/>
            <person name="Rohde M."/>
            <person name="Galperin M.Y."/>
            <person name="Jogler C."/>
        </authorList>
    </citation>
    <scope>NUCLEOTIDE SEQUENCE [LARGE SCALE GENOMIC DNA]</scope>
    <source>
        <strain evidence="2 3">ElP</strain>
    </source>
</reference>
<keyword evidence="3" id="KW-1185">Reference proteome</keyword>
<evidence type="ECO:0000313" key="2">
    <source>
        <dbReference type="EMBL" id="QDV37714.1"/>
    </source>
</evidence>
<dbReference type="SMART" id="SM00849">
    <property type="entry name" value="Lactamase_B"/>
    <property type="match status" value="1"/>
</dbReference>
<dbReference type="OrthoDB" id="2373347at2"/>
<protein>
    <recommendedName>
        <fullName evidence="1">Metallo-beta-lactamase domain-containing protein</fullName>
    </recommendedName>
</protein>
<dbReference type="InterPro" id="IPR001279">
    <property type="entry name" value="Metallo-B-lactamas"/>
</dbReference>
<dbReference type="SUPFAM" id="SSF56281">
    <property type="entry name" value="Metallo-hydrolase/oxidoreductase"/>
    <property type="match status" value="1"/>
</dbReference>
<proteinExistence type="predicted"/>
<name>A0A518HA35_9BACT</name>
<sequence>MPLFICTTCGTQHAESEAPPDRCVICEDDRQYIDWGGQRWTTLDDLRSDYENQIRTEEPGLVGIGTTPKFGIGQRALLIQSPGGNVLWDCISLIDDATVEAVRKLGGLAAIAVSHPHYYSAMVEWSRAFGGVPIYLHAADREWVMRPDSAIEYWDGETKALHDGLTLIRCGGHFEGGTVLHWPAGADGKGVLLAGDILQVCMDRRHVGFMYSYPNYIPLPAEDVRRVEIAVEPLAFDRIYGFMFDLAIQEGAKEAVRRSADRYLRMIGAERDGA</sequence>
<dbReference type="Gene3D" id="3.60.15.10">
    <property type="entry name" value="Ribonuclease Z/Hydroxyacylglutathione hydrolase-like"/>
    <property type="match status" value="1"/>
</dbReference>
<dbReference type="RefSeq" id="WP_145275718.1">
    <property type="nucleotide sequence ID" value="NZ_CP036426.1"/>
</dbReference>
<organism evidence="2 3">
    <name type="scientific">Tautonia plasticadhaerens</name>
    <dbReference type="NCBI Taxonomy" id="2527974"/>
    <lineage>
        <taxon>Bacteria</taxon>
        <taxon>Pseudomonadati</taxon>
        <taxon>Planctomycetota</taxon>
        <taxon>Planctomycetia</taxon>
        <taxon>Isosphaerales</taxon>
        <taxon>Isosphaeraceae</taxon>
        <taxon>Tautonia</taxon>
    </lineage>
</organism>
<evidence type="ECO:0000259" key="1">
    <source>
        <dbReference type="SMART" id="SM00849"/>
    </source>
</evidence>
<dbReference type="KEGG" id="tpla:ElP_56570"/>
<evidence type="ECO:0000313" key="3">
    <source>
        <dbReference type="Proteomes" id="UP000317835"/>
    </source>
</evidence>
<dbReference type="Proteomes" id="UP000317835">
    <property type="component" value="Chromosome"/>
</dbReference>
<dbReference type="AlphaFoldDB" id="A0A518HA35"/>
<gene>
    <name evidence="2" type="ORF">ElP_56570</name>
</gene>
<feature type="domain" description="Metallo-beta-lactamase" evidence="1">
    <location>
        <begin position="73"/>
        <end position="243"/>
    </location>
</feature>